<dbReference type="EMBL" id="HBUE01155918">
    <property type="protein sequence ID" value="CAG6507682.1"/>
    <property type="molecule type" value="Transcribed_RNA"/>
</dbReference>
<dbReference type="EMBL" id="HBUE01155919">
    <property type="protein sequence ID" value="CAG6507684.1"/>
    <property type="molecule type" value="Transcribed_RNA"/>
</dbReference>
<dbReference type="EMBL" id="HBUE01261018">
    <property type="protein sequence ID" value="CAG6559031.1"/>
    <property type="molecule type" value="Transcribed_RNA"/>
</dbReference>
<feature type="region of interest" description="Disordered" evidence="1">
    <location>
        <begin position="1"/>
        <end position="40"/>
    </location>
</feature>
<dbReference type="AlphaFoldDB" id="A0A8D8D7S8"/>
<proteinExistence type="predicted"/>
<feature type="compositionally biased region" description="Basic and acidic residues" evidence="1">
    <location>
        <begin position="29"/>
        <end position="39"/>
    </location>
</feature>
<organism evidence="2">
    <name type="scientific">Culex pipiens</name>
    <name type="common">House mosquito</name>
    <dbReference type="NCBI Taxonomy" id="7175"/>
    <lineage>
        <taxon>Eukaryota</taxon>
        <taxon>Metazoa</taxon>
        <taxon>Ecdysozoa</taxon>
        <taxon>Arthropoda</taxon>
        <taxon>Hexapoda</taxon>
        <taxon>Insecta</taxon>
        <taxon>Pterygota</taxon>
        <taxon>Neoptera</taxon>
        <taxon>Endopterygota</taxon>
        <taxon>Diptera</taxon>
        <taxon>Nematocera</taxon>
        <taxon>Culicoidea</taxon>
        <taxon>Culicidae</taxon>
        <taxon>Culicinae</taxon>
        <taxon>Culicini</taxon>
        <taxon>Culex</taxon>
        <taxon>Culex</taxon>
    </lineage>
</organism>
<evidence type="ECO:0000256" key="1">
    <source>
        <dbReference type="SAM" id="MobiDB-lite"/>
    </source>
</evidence>
<sequence length="130" mass="14890">MAHHDSGPPVLQLRSLPRSNGVHDHRRVHPEARPDDHLHHDRRRNGCVRVVRLCRQPSGSLAQECRSVDGHLEHVRHHPGHRESDHYGLPHREQDRRRVAGGVLHCGRNLPGRMFDLLVLGFRRAAAMVD</sequence>
<reference evidence="2" key="1">
    <citation type="submission" date="2021-05" db="EMBL/GenBank/DDBJ databases">
        <authorList>
            <person name="Alioto T."/>
            <person name="Alioto T."/>
            <person name="Gomez Garrido J."/>
        </authorList>
    </citation>
    <scope>NUCLEOTIDE SEQUENCE</scope>
</reference>
<evidence type="ECO:0000313" key="2">
    <source>
        <dbReference type="EMBL" id="CAG6507684.1"/>
    </source>
</evidence>
<accession>A0A8D8D7S8</accession>
<name>A0A8D8D7S8_CULPI</name>
<protein>
    <submittedName>
        <fullName evidence="2">(northern house mosquito) hypothetical protein</fullName>
    </submittedName>
</protein>
<dbReference type="EMBL" id="HBUE01261017">
    <property type="protein sequence ID" value="CAG6559029.1"/>
    <property type="molecule type" value="Transcribed_RNA"/>
</dbReference>